<dbReference type="Proteomes" id="UP000792457">
    <property type="component" value="Unassembled WGS sequence"/>
</dbReference>
<feature type="non-terminal residue" evidence="8">
    <location>
        <position position="301"/>
    </location>
</feature>
<evidence type="ECO:0000313" key="8">
    <source>
        <dbReference type="EMBL" id="KAG8223649.1"/>
    </source>
</evidence>
<dbReference type="AlphaFoldDB" id="A0A8K0JWW8"/>
<evidence type="ECO:0000256" key="2">
    <source>
        <dbReference type="ARBA" id="ARBA00022729"/>
    </source>
</evidence>
<protein>
    <recommendedName>
        <fullName evidence="7">EGF-like domain-containing protein</fullName>
    </recommendedName>
</protein>
<dbReference type="GO" id="GO:0005509">
    <property type="term" value="F:calcium ion binding"/>
    <property type="evidence" value="ECO:0007669"/>
    <property type="project" value="InterPro"/>
</dbReference>
<keyword evidence="6" id="KW-0472">Membrane</keyword>
<feature type="non-terminal residue" evidence="8">
    <location>
        <position position="1"/>
    </location>
</feature>
<dbReference type="InterPro" id="IPR001881">
    <property type="entry name" value="EGF-like_Ca-bd_dom"/>
</dbReference>
<keyword evidence="2" id="KW-0732">Signal</keyword>
<gene>
    <name evidence="8" type="ORF">J437_LFUL001756</name>
</gene>
<dbReference type="InterPro" id="IPR018097">
    <property type="entry name" value="EGF_Ca-bd_CS"/>
</dbReference>
<feature type="transmembrane region" description="Helical" evidence="6">
    <location>
        <begin position="276"/>
        <end position="300"/>
    </location>
</feature>
<keyword evidence="6" id="KW-1133">Transmembrane helix</keyword>
<dbReference type="SUPFAM" id="SSF82671">
    <property type="entry name" value="SEA domain"/>
    <property type="match status" value="1"/>
</dbReference>
<name>A0A8K0JWW8_LADFU</name>
<keyword evidence="4 5" id="KW-1015">Disulfide bond</keyword>
<feature type="disulfide bond" evidence="5">
    <location>
        <begin position="261"/>
        <end position="270"/>
    </location>
</feature>
<dbReference type="Pfam" id="PF07645">
    <property type="entry name" value="EGF_CA"/>
    <property type="match status" value="1"/>
</dbReference>
<evidence type="ECO:0000256" key="1">
    <source>
        <dbReference type="ARBA" id="ARBA00022536"/>
    </source>
</evidence>
<keyword evidence="3" id="KW-0677">Repeat</keyword>
<dbReference type="FunFam" id="2.10.25.10:FF:000038">
    <property type="entry name" value="Fibrillin 2"/>
    <property type="match status" value="1"/>
</dbReference>
<dbReference type="InterPro" id="IPR000742">
    <property type="entry name" value="EGF"/>
</dbReference>
<dbReference type="PROSITE" id="PS50026">
    <property type="entry name" value="EGF_3"/>
    <property type="match status" value="2"/>
</dbReference>
<dbReference type="SUPFAM" id="SSF57196">
    <property type="entry name" value="EGF/Laminin"/>
    <property type="match status" value="1"/>
</dbReference>
<sequence length="301" mass="33093">IDTCIVGDASTCDQGQHETCRTEQGVSSCHCRPGYARRKHREPCRRIISVLVAMKVARVYDQPSPWTEDLLDSNSDDYLQMEWEANKAIDSAMSMTPYSDDFLGSRINSFKKINGKDMIVNATLEIIEGGGPLDGDRLQNHLIGVIRRRRNNIGDSALWVDSPEGAISPIMDLDECSDPSLNDCSVHADCTNVFGSFRCKCHDGLRDPALPFGVLSTRDSPLGPEEERRIGRRCDTCSPQVHCMSRGTCNYRKTGEVTCTCTGNFYGAQCEVDGEVVGVAVGASVAALVIIVLTLVFLCMW</sequence>
<dbReference type="PROSITE" id="PS01187">
    <property type="entry name" value="EGF_CA"/>
    <property type="match status" value="1"/>
</dbReference>
<comment type="caution">
    <text evidence="8">The sequence shown here is derived from an EMBL/GenBank/DDBJ whole genome shotgun (WGS) entry which is preliminary data.</text>
</comment>
<accession>A0A8K0JWW8</accession>
<dbReference type="PROSITE" id="PS00022">
    <property type="entry name" value="EGF_1"/>
    <property type="match status" value="1"/>
</dbReference>
<evidence type="ECO:0000256" key="4">
    <source>
        <dbReference type="ARBA" id="ARBA00023157"/>
    </source>
</evidence>
<dbReference type="EMBL" id="KZ308169">
    <property type="protein sequence ID" value="KAG8223649.1"/>
    <property type="molecule type" value="Genomic_DNA"/>
</dbReference>
<keyword evidence="6" id="KW-0812">Transmembrane</keyword>
<dbReference type="CDD" id="cd00054">
    <property type="entry name" value="EGF_CA"/>
    <property type="match status" value="1"/>
</dbReference>
<dbReference type="PANTHER" id="PTHR24034:SF89">
    <property type="entry name" value="COMPLEMENT COMPONENT C1Q RECEPTOR"/>
    <property type="match status" value="1"/>
</dbReference>
<dbReference type="PANTHER" id="PTHR24034">
    <property type="entry name" value="EGF-LIKE DOMAIN-CONTAINING PROTEIN"/>
    <property type="match status" value="1"/>
</dbReference>
<evidence type="ECO:0000313" key="9">
    <source>
        <dbReference type="Proteomes" id="UP000792457"/>
    </source>
</evidence>
<evidence type="ECO:0000256" key="5">
    <source>
        <dbReference type="PROSITE-ProRule" id="PRU00076"/>
    </source>
</evidence>
<dbReference type="InterPro" id="IPR036364">
    <property type="entry name" value="SEA_dom_sf"/>
</dbReference>
<dbReference type="InterPro" id="IPR050751">
    <property type="entry name" value="ECM_structural_protein"/>
</dbReference>
<reference evidence="8" key="1">
    <citation type="submission" date="2013-04" db="EMBL/GenBank/DDBJ databases">
        <authorList>
            <person name="Qu J."/>
            <person name="Murali S.C."/>
            <person name="Bandaranaike D."/>
            <person name="Bellair M."/>
            <person name="Blankenburg K."/>
            <person name="Chao H."/>
            <person name="Dinh H."/>
            <person name="Doddapaneni H."/>
            <person name="Downs B."/>
            <person name="Dugan-Rocha S."/>
            <person name="Elkadiri S."/>
            <person name="Gnanaolivu R.D."/>
            <person name="Hernandez B."/>
            <person name="Javaid M."/>
            <person name="Jayaseelan J.C."/>
            <person name="Lee S."/>
            <person name="Li M."/>
            <person name="Ming W."/>
            <person name="Munidasa M."/>
            <person name="Muniz J."/>
            <person name="Nguyen L."/>
            <person name="Ongeri F."/>
            <person name="Osuji N."/>
            <person name="Pu L.-L."/>
            <person name="Puazo M."/>
            <person name="Qu C."/>
            <person name="Quiroz J."/>
            <person name="Raj R."/>
            <person name="Weissenberger G."/>
            <person name="Xin Y."/>
            <person name="Zou X."/>
            <person name="Han Y."/>
            <person name="Richards S."/>
            <person name="Worley K."/>
            <person name="Muzny D."/>
            <person name="Gibbs R."/>
        </authorList>
    </citation>
    <scope>NUCLEOTIDE SEQUENCE</scope>
    <source>
        <strain evidence="8">Sampled in the wild</strain>
    </source>
</reference>
<feature type="domain" description="EGF-like" evidence="7">
    <location>
        <begin position="172"/>
        <end position="211"/>
    </location>
</feature>
<dbReference type="SMART" id="SM00179">
    <property type="entry name" value="EGF_CA"/>
    <property type="match status" value="1"/>
</dbReference>
<comment type="caution">
    <text evidence="5">Lacks conserved residue(s) required for the propagation of feature annotation.</text>
</comment>
<reference evidence="8" key="2">
    <citation type="submission" date="2017-10" db="EMBL/GenBank/DDBJ databases">
        <title>Ladona fulva Genome sequencing and assembly.</title>
        <authorList>
            <person name="Murali S."/>
            <person name="Richards S."/>
            <person name="Bandaranaike D."/>
            <person name="Bellair M."/>
            <person name="Blankenburg K."/>
            <person name="Chao H."/>
            <person name="Dinh H."/>
            <person name="Doddapaneni H."/>
            <person name="Dugan-Rocha S."/>
            <person name="Elkadiri S."/>
            <person name="Gnanaolivu R."/>
            <person name="Hernandez B."/>
            <person name="Skinner E."/>
            <person name="Javaid M."/>
            <person name="Lee S."/>
            <person name="Li M."/>
            <person name="Ming W."/>
            <person name="Munidasa M."/>
            <person name="Muniz J."/>
            <person name="Nguyen L."/>
            <person name="Hughes D."/>
            <person name="Osuji N."/>
            <person name="Pu L.-L."/>
            <person name="Puazo M."/>
            <person name="Qu C."/>
            <person name="Quiroz J."/>
            <person name="Raj R."/>
            <person name="Weissenberger G."/>
            <person name="Xin Y."/>
            <person name="Zou X."/>
            <person name="Han Y."/>
            <person name="Worley K."/>
            <person name="Muzny D."/>
            <person name="Gibbs R."/>
        </authorList>
    </citation>
    <scope>NUCLEOTIDE SEQUENCE</scope>
    <source>
        <strain evidence="8">Sampled in the wild</strain>
    </source>
</reference>
<dbReference type="InterPro" id="IPR000152">
    <property type="entry name" value="EGF-type_Asp/Asn_hydroxyl_site"/>
</dbReference>
<evidence type="ECO:0000256" key="3">
    <source>
        <dbReference type="ARBA" id="ARBA00022737"/>
    </source>
</evidence>
<keyword evidence="1 5" id="KW-0245">EGF-like domain</keyword>
<proteinExistence type="predicted"/>
<feature type="domain" description="EGF-like" evidence="7">
    <location>
        <begin position="235"/>
        <end position="271"/>
    </location>
</feature>
<keyword evidence="9" id="KW-1185">Reference proteome</keyword>
<dbReference type="InterPro" id="IPR049883">
    <property type="entry name" value="NOTCH1_EGF-like"/>
</dbReference>
<dbReference type="OrthoDB" id="2015116at2759"/>
<organism evidence="8 9">
    <name type="scientific">Ladona fulva</name>
    <name type="common">Scarce chaser dragonfly</name>
    <name type="synonym">Libellula fulva</name>
    <dbReference type="NCBI Taxonomy" id="123851"/>
    <lineage>
        <taxon>Eukaryota</taxon>
        <taxon>Metazoa</taxon>
        <taxon>Ecdysozoa</taxon>
        <taxon>Arthropoda</taxon>
        <taxon>Hexapoda</taxon>
        <taxon>Insecta</taxon>
        <taxon>Pterygota</taxon>
        <taxon>Palaeoptera</taxon>
        <taxon>Odonata</taxon>
        <taxon>Epiprocta</taxon>
        <taxon>Anisoptera</taxon>
        <taxon>Libelluloidea</taxon>
        <taxon>Libellulidae</taxon>
        <taxon>Ladona</taxon>
    </lineage>
</organism>
<dbReference type="PROSITE" id="PS00010">
    <property type="entry name" value="ASX_HYDROXYL"/>
    <property type="match status" value="1"/>
</dbReference>
<evidence type="ECO:0000256" key="6">
    <source>
        <dbReference type="SAM" id="Phobius"/>
    </source>
</evidence>
<evidence type="ECO:0000259" key="7">
    <source>
        <dbReference type="PROSITE" id="PS50026"/>
    </source>
</evidence>
<dbReference type="Gene3D" id="2.10.25.10">
    <property type="entry name" value="Laminin"/>
    <property type="match status" value="1"/>
</dbReference>
<dbReference type="SMART" id="SM00181">
    <property type="entry name" value="EGF"/>
    <property type="match status" value="3"/>
</dbReference>